<evidence type="ECO:0000313" key="2">
    <source>
        <dbReference type="Proteomes" id="UP000254792"/>
    </source>
</evidence>
<reference evidence="1 2" key="1">
    <citation type="submission" date="2018-07" db="EMBL/GenBank/DDBJ databases">
        <title>Complete genome sequence of Spiroplasma alleghenense PLHS-1 (ATCC 51752).</title>
        <authorList>
            <person name="Chou L."/>
            <person name="Lee T.-Y."/>
            <person name="Tsai Y.-M."/>
            <person name="Kuo C.-H."/>
        </authorList>
    </citation>
    <scope>NUCLEOTIDE SEQUENCE [LARGE SCALE GENOMIC DNA]</scope>
    <source>
        <strain evidence="1 2">PLHS-1</strain>
    </source>
</reference>
<gene>
    <name evidence="1" type="ORF">SALLE_v1c05080</name>
</gene>
<organism evidence="1 2">
    <name type="scientific">Spiroplasma alleghenense</name>
    <dbReference type="NCBI Taxonomy" id="216931"/>
    <lineage>
        <taxon>Bacteria</taxon>
        <taxon>Bacillati</taxon>
        <taxon>Mycoplasmatota</taxon>
        <taxon>Mollicutes</taxon>
        <taxon>Entomoplasmatales</taxon>
        <taxon>Spiroplasmataceae</taxon>
        <taxon>Spiroplasma</taxon>
    </lineage>
</organism>
<evidence type="ECO:0000313" key="1">
    <source>
        <dbReference type="EMBL" id="AXK51182.1"/>
    </source>
</evidence>
<dbReference type="RefSeq" id="WP_115558092.1">
    <property type="nucleotide sequence ID" value="NZ_CP031376.1"/>
</dbReference>
<proteinExistence type="predicted"/>
<accession>A0A345Z3K3</accession>
<protein>
    <submittedName>
        <fullName evidence="1">Uncharacterized protein</fullName>
    </submittedName>
</protein>
<dbReference type="Proteomes" id="UP000254792">
    <property type="component" value="Chromosome"/>
</dbReference>
<dbReference type="AlphaFoldDB" id="A0A345Z3K3"/>
<dbReference type="KEGG" id="salx:SALLE_v1c05080"/>
<name>A0A345Z3K3_9MOLU</name>
<keyword evidence="2" id="KW-1185">Reference proteome</keyword>
<dbReference type="EMBL" id="CP031376">
    <property type="protein sequence ID" value="AXK51182.1"/>
    <property type="molecule type" value="Genomic_DNA"/>
</dbReference>
<sequence length="234" mass="27476">MSQKINEVINFKPIIREIILDDLKSLKNNKSNDFIVNKGMVEEFQKITKKVEPKDFLNDLEALFEKLAKEESFNEAMVISQFIQRYHYFYQTYVNYNNFTDPISAESITNPTATFESIYVPFFSKQIDFYFDNFLAIVRETKLSVWNEVFSTKLNNKISTALTEKDFIEKIARVEEFVLWLQTNSFVDLKSSSLELDSDQQIFLTQLNELKIVLQSVDILVERVLKRVVEVAND</sequence>
<dbReference type="OrthoDB" id="389120at2"/>